<evidence type="ECO:0000313" key="2">
    <source>
        <dbReference type="Proteomes" id="UP001302602"/>
    </source>
</evidence>
<accession>A0AAN6TW73</accession>
<organism evidence="1 2">
    <name type="scientific">Parathielavia appendiculata</name>
    <dbReference type="NCBI Taxonomy" id="2587402"/>
    <lineage>
        <taxon>Eukaryota</taxon>
        <taxon>Fungi</taxon>
        <taxon>Dikarya</taxon>
        <taxon>Ascomycota</taxon>
        <taxon>Pezizomycotina</taxon>
        <taxon>Sordariomycetes</taxon>
        <taxon>Sordariomycetidae</taxon>
        <taxon>Sordariales</taxon>
        <taxon>Chaetomiaceae</taxon>
        <taxon>Parathielavia</taxon>
    </lineage>
</organism>
<dbReference type="GeneID" id="87822484"/>
<gene>
    <name evidence="1" type="ORF">N657DRAFT_100332</name>
</gene>
<reference evidence="1" key="2">
    <citation type="submission" date="2023-05" db="EMBL/GenBank/DDBJ databases">
        <authorList>
            <consortium name="Lawrence Berkeley National Laboratory"/>
            <person name="Steindorff A."/>
            <person name="Hensen N."/>
            <person name="Bonometti L."/>
            <person name="Westerberg I."/>
            <person name="Brannstrom I.O."/>
            <person name="Guillou S."/>
            <person name="Cros-Aarteil S."/>
            <person name="Calhoun S."/>
            <person name="Haridas S."/>
            <person name="Kuo A."/>
            <person name="Mondo S."/>
            <person name="Pangilinan J."/>
            <person name="Riley R."/>
            <person name="Labutti K."/>
            <person name="Andreopoulos B."/>
            <person name="Lipzen A."/>
            <person name="Chen C."/>
            <person name="Yanf M."/>
            <person name="Daum C."/>
            <person name="Ng V."/>
            <person name="Clum A."/>
            <person name="Ohm R."/>
            <person name="Martin F."/>
            <person name="Silar P."/>
            <person name="Natvig D."/>
            <person name="Lalanne C."/>
            <person name="Gautier V."/>
            <person name="Ament-Velasquez S.L."/>
            <person name="Kruys A."/>
            <person name="Hutchinson M.I."/>
            <person name="Powell A.J."/>
            <person name="Barry K."/>
            <person name="Miller A.N."/>
            <person name="Grigoriev I.V."/>
            <person name="Debuchy R."/>
            <person name="Gladieux P."/>
            <person name="Thoren M.H."/>
            <person name="Johannesson H."/>
        </authorList>
    </citation>
    <scope>NUCLEOTIDE SEQUENCE</scope>
    <source>
        <strain evidence="1">CBS 731.68</strain>
    </source>
</reference>
<dbReference type="Proteomes" id="UP001302602">
    <property type="component" value="Unassembled WGS sequence"/>
</dbReference>
<protein>
    <submittedName>
        <fullName evidence="1">Uncharacterized protein</fullName>
    </submittedName>
</protein>
<evidence type="ECO:0000313" key="1">
    <source>
        <dbReference type="EMBL" id="KAK4121888.1"/>
    </source>
</evidence>
<dbReference type="RefSeq" id="XP_062645659.1">
    <property type="nucleotide sequence ID" value="XM_062785718.1"/>
</dbReference>
<proteinExistence type="predicted"/>
<sequence length="106" mass="12353">MADKSDPPANPFSEEPLKDLWNQGLEANNRTGLSARRLRRVRDSCPLRRLPISISEYSIDEGCRLCWRGRIWLPLFEPLRTHVIQDTHDPPLSGYRPVWFRPCQAI</sequence>
<dbReference type="EMBL" id="MU853232">
    <property type="protein sequence ID" value="KAK4121888.1"/>
    <property type="molecule type" value="Genomic_DNA"/>
</dbReference>
<keyword evidence="2" id="KW-1185">Reference proteome</keyword>
<reference evidence="1" key="1">
    <citation type="journal article" date="2023" name="Mol. Phylogenet. Evol.">
        <title>Genome-scale phylogeny and comparative genomics of the fungal order Sordariales.</title>
        <authorList>
            <person name="Hensen N."/>
            <person name="Bonometti L."/>
            <person name="Westerberg I."/>
            <person name="Brannstrom I.O."/>
            <person name="Guillou S."/>
            <person name="Cros-Aarteil S."/>
            <person name="Calhoun S."/>
            <person name="Haridas S."/>
            <person name="Kuo A."/>
            <person name="Mondo S."/>
            <person name="Pangilinan J."/>
            <person name="Riley R."/>
            <person name="LaButti K."/>
            <person name="Andreopoulos B."/>
            <person name="Lipzen A."/>
            <person name="Chen C."/>
            <person name="Yan M."/>
            <person name="Daum C."/>
            <person name="Ng V."/>
            <person name="Clum A."/>
            <person name="Steindorff A."/>
            <person name="Ohm R.A."/>
            <person name="Martin F."/>
            <person name="Silar P."/>
            <person name="Natvig D.O."/>
            <person name="Lalanne C."/>
            <person name="Gautier V."/>
            <person name="Ament-Velasquez S.L."/>
            <person name="Kruys A."/>
            <person name="Hutchinson M.I."/>
            <person name="Powell A.J."/>
            <person name="Barry K."/>
            <person name="Miller A.N."/>
            <person name="Grigoriev I.V."/>
            <person name="Debuchy R."/>
            <person name="Gladieux P."/>
            <person name="Hiltunen Thoren M."/>
            <person name="Johannesson H."/>
        </authorList>
    </citation>
    <scope>NUCLEOTIDE SEQUENCE</scope>
    <source>
        <strain evidence="1">CBS 731.68</strain>
    </source>
</reference>
<name>A0AAN6TW73_9PEZI</name>
<comment type="caution">
    <text evidence="1">The sequence shown here is derived from an EMBL/GenBank/DDBJ whole genome shotgun (WGS) entry which is preliminary data.</text>
</comment>
<dbReference type="AlphaFoldDB" id="A0AAN6TW73"/>